<dbReference type="InParanoid" id="D8LX48"/>
<name>D8LX48_BLAHO</name>
<evidence type="ECO:0000313" key="1">
    <source>
        <dbReference type="EMBL" id="CBK20843.2"/>
    </source>
</evidence>
<dbReference type="GeneID" id="24918376"/>
<dbReference type="Proteomes" id="UP000008312">
    <property type="component" value="Unassembled WGS sequence"/>
</dbReference>
<dbReference type="RefSeq" id="XP_012894891.1">
    <property type="nucleotide sequence ID" value="XM_013039437.1"/>
</dbReference>
<dbReference type="EMBL" id="FN668639">
    <property type="protein sequence ID" value="CBK20843.2"/>
    <property type="molecule type" value="Genomic_DNA"/>
</dbReference>
<dbReference type="Gene3D" id="3.20.70.20">
    <property type="match status" value="1"/>
</dbReference>
<dbReference type="SUPFAM" id="SSF51998">
    <property type="entry name" value="PFL-like glycyl radical enzymes"/>
    <property type="match status" value="1"/>
</dbReference>
<evidence type="ECO:0000313" key="2">
    <source>
        <dbReference type="Proteomes" id="UP000008312"/>
    </source>
</evidence>
<protein>
    <submittedName>
        <fullName evidence="1">Uncharacterized protein</fullName>
    </submittedName>
</protein>
<keyword evidence="2" id="KW-1185">Reference proteome</keyword>
<proteinExistence type="predicted"/>
<reference evidence="1" key="1">
    <citation type="submission" date="2010-02" db="EMBL/GenBank/DDBJ databases">
        <title>Sequencing and annotation of the Blastocystis hominis genome.</title>
        <authorList>
            <person name="Wincker P."/>
        </authorList>
    </citation>
    <scope>NUCLEOTIDE SEQUENCE</scope>
    <source>
        <strain evidence="1">Singapore isolate B</strain>
    </source>
</reference>
<organism evidence="1">
    <name type="scientific">Blastocystis hominis</name>
    <dbReference type="NCBI Taxonomy" id="12968"/>
    <lineage>
        <taxon>Eukaryota</taxon>
        <taxon>Sar</taxon>
        <taxon>Stramenopiles</taxon>
        <taxon>Bigyra</taxon>
        <taxon>Opalozoa</taxon>
        <taxon>Opalinata</taxon>
        <taxon>Blastocystidae</taxon>
        <taxon>Blastocystis</taxon>
    </lineage>
</organism>
<gene>
    <name evidence="1" type="ORF">GSBLH_T00001097001</name>
</gene>
<dbReference type="AlphaFoldDB" id="D8LX48"/>
<sequence>MKIRAVTCFVTIRKNDDINSIREKIQQACEVNKFISDRLEDKNWEVQTVRIVTNSFEDYCDCTNSQATFERIQAIVNVAKANRVFFFHIGNSRTVAGTQLLPRLLSIHPSLSACTTIDDSFDKESQELISACVQSICPALP</sequence>
<dbReference type="InterPro" id="IPR007841">
    <property type="entry name" value="UPF0210"/>
</dbReference>
<accession>D8LX48</accession>
<dbReference type="Pfam" id="PF05167">
    <property type="entry name" value="DUF711"/>
    <property type="match status" value="1"/>
</dbReference>